<dbReference type="PANTHER" id="PTHR43790:SF3">
    <property type="entry name" value="D-ALLOSE IMPORT ATP-BINDING PROTEIN ALSA-RELATED"/>
    <property type="match status" value="1"/>
</dbReference>
<proteinExistence type="predicted"/>
<keyword evidence="5" id="KW-1278">Translocase</keyword>
<evidence type="ECO:0000256" key="6">
    <source>
        <dbReference type="ARBA" id="ARBA00023136"/>
    </source>
</evidence>
<sequence>MTEVVLTAERITKTFTGVTALNDVSFDIHAGEVHALMGENGAGKSTLMKVLSGVYHPNAGAIHHRGELVNFSSPRDARDRGILLVHQELSLSPELSVAENVYLGAWPTNRFGVLKKGIARKDPGRA</sequence>
<dbReference type="Proteomes" id="UP001596422">
    <property type="component" value="Unassembled WGS sequence"/>
</dbReference>
<evidence type="ECO:0000259" key="7">
    <source>
        <dbReference type="Pfam" id="PF00005"/>
    </source>
</evidence>
<dbReference type="InterPro" id="IPR027417">
    <property type="entry name" value="P-loop_NTPase"/>
</dbReference>
<evidence type="ECO:0000256" key="2">
    <source>
        <dbReference type="ARBA" id="ARBA00022475"/>
    </source>
</evidence>
<keyword evidence="6" id="KW-0472">Membrane</keyword>
<dbReference type="Pfam" id="PF00005">
    <property type="entry name" value="ABC_tran"/>
    <property type="match status" value="1"/>
</dbReference>
<gene>
    <name evidence="8" type="ORF">ACFQDL_24625</name>
</gene>
<evidence type="ECO:0000256" key="4">
    <source>
        <dbReference type="ARBA" id="ARBA00022840"/>
    </source>
</evidence>
<dbReference type="RefSeq" id="WP_379911321.1">
    <property type="nucleotide sequence ID" value="NZ_JBHSWE010000001.1"/>
</dbReference>
<dbReference type="EMBL" id="JBHSWE010000001">
    <property type="protein sequence ID" value="MFC6672914.1"/>
    <property type="molecule type" value="Genomic_DNA"/>
</dbReference>
<name>A0ABW2A6K2_9GAMM</name>
<keyword evidence="2" id="KW-1003">Cell membrane</keyword>
<keyword evidence="9" id="KW-1185">Reference proteome</keyword>
<dbReference type="SUPFAM" id="SSF52540">
    <property type="entry name" value="P-loop containing nucleoside triphosphate hydrolases"/>
    <property type="match status" value="1"/>
</dbReference>
<evidence type="ECO:0000313" key="8">
    <source>
        <dbReference type="EMBL" id="MFC6672914.1"/>
    </source>
</evidence>
<evidence type="ECO:0000313" key="9">
    <source>
        <dbReference type="Proteomes" id="UP001596422"/>
    </source>
</evidence>
<evidence type="ECO:0000256" key="5">
    <source>
        <dbReference type="ARBA" id="ARBA00022967"/>
    </source>
</evidence>
<keyword evidence="3" id="KW-0547">Nucleotide-binding</keyword>
<reference evidence="9" key="1">
    <citation type="journal article" date="2019" name="Int. J. Syst. Evol. Microbiol.">
        <title>The Global Catalogue of Microorganisms (GCM) 10K type strain sequencing project: providing services to taxonomists for standard genome sequencing and annotation.</title>
        <authorList>
            <consortium name="The Broad Institute Genomics Platform"/>
            <consortium name="The Broad Institute Genome Sequencing Center for Infectious Disease"/>
            <person name="Wu L."/>
            <person name="Ma J."/>
        </authorList>
    </citation>
    <scope>NUCLEOTIDE SEQUENCE [LARGE SCALE GENOMIC DNA]</scope>
    <source>
        <strain evidence="9">NBRC 111756</strain>
    </source>
</reference>
<feature type="domain" description="ABC transporter" evidence="7">
    <location>
        <begin position="21"/>
        <end position="109"/>
    </location>
</feature>
<dbReference type="InterPro" id="IPR050107">
    <property type="entry name" value="ABC_carbohydrate_import_ATPase"/>
</dbReference>
<accession>A0ABW2A6K2</accession>
<dbReference type="PANTHER" id="PTHR43790">
    <property type="entry name" value="CARBOHYDRATE TRANSPORT ATP-BINDING PROTEIN MG119-RELATED"/>
    <property type="match status" value="1"/>
</dbReference>
<protein>
    <submittedName>
        <fullName evidence="8">ATP-binding cassette domain-containing protein</fullName>
    </submittedName>
</protein>
<evidence type="ECO:0000256" key="3">
    <source>
        <dbReference type="ARBA" id="ARBA00022741"/>
    </source>
</evidence>
<keyword evidence="4 8" id="KW-0067">ATP-binding</keyword>
<dbReference type="InterPro" id="IPR003439">
    <property type="entry name" value="ABC_transporter-like_ATP-bd"/>
</dbReference>
<comment type="caution">
    <text evidence="8">The sequence shown here is derived from an EMBL/GenBank/DDBJ whole genome shotgun (WGS) entry which is preliminary data.</text>
</comment>
<organism evidence="8 9">
    <name type="scientific">Marinobacterium aestuariivivens</name>
    <dbReference type="NCBI Taxonomy" id="1698799"/>
    <lineage>
        <taxon>Bacteria</taxon>
        <taxon>Pseudomonadati</taxon>
        <taxon>Pseudomonadota</taxon>
        <taxon>Gammaproteobacteria</taxon>
        <taxon>Oceanospirillales</taxon>
        <taxon>Oceanospirillaceae</taxon>
        <taxon>Marinobacterium</taxon>
    </lineage>
</organism>
<evidence type="ECO:0000256" key="1">
    <source>
        <dbReference type="ARBA" id="ARBA00022448"/>
    </source>
</evidence>
<dbReference type="GO" id="GO:0005524">
    <property type="term" value="F:ATP binding"/>
    <property type="evidence" value="ECO:0007669"/>
    <property type="project" value="UniProtKB-KW"/>
</dbReference>
<keyword evidence="1" id="KW-0813">Transport</keyword>
<dbReference type="Gene3D" id="3.40.50.300">
    <property type="entry name" value="P-loop containing nucleotide triphosphate hydrolases"/>
    <property type="match status" value="1"/>
</dbReference>